<proteinExistence type="predicted"/>
<keyword evidence="2" id="KW-0812">Transmembrane</keyword>
<evidence type="ECO:0000259" key="4">
    <source>
        <dbReference type="Pfam" id="PF13439"/>
    </source>
</evidence>
<dbReference type="Gene3D" id="3.40.50.2000">
    <property type="entry name" value="Glycogen Phosphorylase B"/>
    <property type="match status" value="2"/>
</dbReference>
<dbReference type="GO" id="GO:0009103">
    <property type="term" value="P:lipopolysaccharide biosynthetic process"/>
    <property type="evidence" value="ECO:0007669"/>
    <property type="project" value="TreeGrafter"/>
</dbReference>
<dbReference type="InterPro" id="IPR028098">
    <property type="entry name" value="Glyco_trans_4-like_N"/>
</dbReference>
<dbReference type="InterPro" id="IPR001296">
    <property type="entry name" value="Glyco_trans_1"/>
</dbReference>
<gene>
    <name evidence="5" type="ORF">AMJAP_0854</name>
</gene>
<reference evidence="5 6" key="1">
    <citation type="journal article" date="2008" name="Int. J. Syst. Evol. Microbiol.">
        <title>Amphritea japonica sp. nov. and Amphritea balenae sp. nov., isolated from the sediment adjacent to sperm whale carcasses off Kagoshima, Japan.</title>
        <authorList>
            <person name="Miyazaki M."/>
            <person name="Nogi Y."/>
            <person name="Fujiwara Y."/>
            <person name="Kawato M."/>
            <person name="Nagahama T."/>
            <person name="Kubokawa K."/>
            <person name="Horikoshi K."/>
        </authorList>
    </citation>
    <scope>NUCLEOTIDE SEQUENCE [LARGE SCALE GENOMIC DNA]</scope>
    <source>
        <strain evidence="5 6">ATCC BAA-1530</strain>
    </source>
</reference>
<keyword evidence="2" id="KW-1133">Transmembrane helix</keyword>
<dbReference type="SUPFAM" id="SSF53756">
    <property type="entry name" value="UDP-Glycosyltransferase/glycogen phosphorylase"/>
    <property type="match status" value="1"/>
</dbReference>
<dbReference type="KEGG" id="ajp:AMJAP_0854"/>
<dbReference type="PANTHER" id="PTHR46401:SF2">
    <property type="entry name" value="GLYCOSYLTRANSFERASE WBBK-RELATED"/>
    <property type="match status" value="1"/>
</dbReference>
<feature type="domain" description="Glycosyl transferase family 1" evidence="3">
    <location>
        <begin position="179"/>
        <end position="338"/>
    </location>
</feature>
<evidence type="ECO:0000259" key="3">
    <source>
        <dbReference type="Pfam" id="PF00534"/>
    </source>
</evidence>
<dbReference type="PANTHER" id="PTHR46401">
    <property type="entry name" value="GLYCOSYLTRANSFERASE WBBK-RELATED"/>
    <property type="match status" value="1"/>
</dbReference>
<dbReference type="CDD" id="cd03811">
    <property type="entry name" value="GT4_GT28_WabH-like"/>
    <property type="match status" value="1"/>
</dbReference>
<organism evidence="5 6">
    <name type="scientific">Amphritea japonica ATCC BAA-1530</name>
    <dbReference type="NCBI Taxonomy" id="1278309"/>
    <lineage>
        <taxon>Bacteria</taxon>
        <taxon>Pseudomonadati</taxon>
        <taxon>Pseudomonadota</taxon>
        <taxon>Gammaproteobacteria</taxon>
        <taxon>Oceanospirillales</taxon>
        <taxon>Oceanospirillaceae</taxon>
        <taxon>Amphritea</taxon>
    </lineage>
</organism>
<dbReference type="Pfam" id="PF13439">
    <property type="entry name" value="Glyco_transf_4"/>
    <property type="match status" value="1"/>
</dbReference>
<keyword evidence="2" id="KW-0472">Membrane</keyword>
<evidence type="ECO:0000313" key="5">
    <source>
        <dbReference type="EMBL" id="BBB25453.1"/>
    </source>
</evidence>
<keyword evidence="6" id="KW-1185">Reference proteome</keyword>
<dbReference type="Proteomes" id="UP000595663">
    <property type="component" value="Chromosome"/>
</dbReference>
<name>A0A7R6PL23_9GAMM</name>
<dbReference type="RefSeq" id="WP_019621866.1">
    <property type="nucleotide sequence ID" value="NZ_AP014545.1"/>
</dbReference>
<sequence length="362" mass="40146">MKVLGVVTHNNMGGAQKAMAKLQAHVKEADFTIVYLYGIGEEGGMINGDVLVGSKKSLIVKHLLIVLRLFGYIRKEKPDVVISFLPLANVLVPLVAMLLGVRVRAISHRNPVWTYNWVLRWLDRLWGCWGIFTHVIANSEAVKSSVNHYSCRYRRKLVVIYNGISNVNGADDIDHVLDKYGISDKKYVAAIGRLSQQKRFDVLISALAEVKGVSLVIAGHGELYEELSMLAKSEGVDDRVYFLGALPHDDVIAIMRGAELYLQPSEFEGQSNSLLEAISIGSVVVSSNIDPQIEVLCAYDSEAGVIVESWDPSAWAESINNVLAIPYERDRLHRNALERSKDFSVEKMASSYLGVFKDALAE</sequence>
<dbReference type="GO" id="GO:0016757">
    <property type="term" value="F:glycosyltransferase activity"/>
    <property type="evidence" value="ECO:0007669"/>
    <property type="project" value="InterPro"/>
</dbReference>
<evidence type="ECO:0000256" key="1">
    <source>
        <dbReference type="ARBA" id="ARBA00022679"/>
    </source>
</evidence>
<dbReference type="EMBL" id="AP014545">
    <property type="protein sequence ID" value="BBB25453.1"/>
    <property type="molecule type" value="Genomic_DNA"/>
</dbReference>
<evidence type="ECO:0000256" key="2">
    <source>
        <dbReference type="SAM" id="Phobius"/>
    </source>
</evidence>
<dbReference type="AlphaFoldDB" id="A0A7R6PL23"/>
<dbReference type="OrthoDB" id="9804196at2"/>
<accession>A0A7R6PL23</accession>
<protein>
    <submittedName>
        <fullName evidence="5">Glycosyl transferase family 1</fullName>
    </submittedName>
</protein>
<evidence type="ECO:0000313" key="6">
    <source>
        <dbReference type="Proteomes" id="UP000595663"/>
    </source>
</evidence>
<feature type="transmembrane region" description="Helical" evidence="2">
    <location>
        <begin position="80"/>
        <end position="101"/>
    </location>
</feature>
<dbReference type="Pfam" id="PF00534">
    <property type="entry name" value="Glycos_transf_1"/>
    <property type="match status" value="1"/>
</dbReference>
<feature type="domain" description="Glycosyltransferase subfamily 4-like N-terminal" evidence="4">
    <location>
        <begin position="59"/>
        <end position="164"/>
    </location>
</feature>
<keyword evidence="1 5" id="KW-0808">Transferase</keyword>